<evidence type="ECO:0000313" key="2">
    <source>
        <dbReference type="Proteomes" id="UP001501706"/>
    </source>
</evidence>
<organism evidence="1 2">
    <name type="scientific">Pigmentiphaga daeguensis</name>
    <dbReference type="NCBI Taxonomy" id="414049"/>
    <lineage>
        <taxon>Bacteria</taxon>
        <taxon>Pseudomonadati</taxon>
        <taxon>Pseudomonadota</taxon>
        <taxon>Betaproteobacteria</taxon>
        <taxon>Burkholderiales</taxon>
        <taxon>Alcaligenaceae</taxon>
        <taxon>Pigmentiphaga</taxon>
    </lineage>
</organism>
<reference evidence="2" key="1">
    <citation type="journal article" date="2019" name="Int. J. Syst. Evol. Microbiol.">
        <title>The Global Catalogue of Microorganisms (GCM) 10K type strain sequencing project: providing services to taxonomists for standard genome sequencing and annotation.</title>
        <authorList>
            <consortium name="The Broad Institute Genomics Platform"/>
            <consortium name="The Broad Institute Genome Sequencing Center for Infectious Disease"/>
            <person name="Wu L."/>
            <person name="Ma J."/>
        </authorList>
    </citation>
    <scope>NUCLEOTIDE SEQUENCE [LARGE SCALE GENOMIC DNA]</scope>
    <source>
        <strain evidence="2">JCM 14330</strain>
    </source>
</reference>
<dbReference type="EMBL" id="BAAAEN010000006">
    <property type="protein sequence ID" value="GAA0504526.1"/>
    <property type="molecule type" value="Genomic_DNA"/>
</dbReference>
<name>A0ABN1BTF3_9BURK</name>
<evidence type="ECO:0008006" key="3">
    <source>
        <dbReference type="Google" id="ProtNLM"/>
    </source>
</evidence>
<dbReference type="InterPro" id="IPR042100">
    <property type="entry name" value="Bug_dom1"/>
</dbReference>
<keyword evidence="2" id="KW-1185">Reference proteome</keyword>
<dbReference type="Gene3D" id="3.40.190.150">
    <property type="entry name" value="Bordetella uptake gene, domain 1"/>
    <property type="match status" value="1"/>
</dbReference>
<proteinExistence type="predicted"/>
<accession>A0ABN1BTF3</accession>
<dbReference type="RefSeq" id="WP_338616805.1">
    <property type="nucleotide sequence ID" value="NZ_BAAAEN010000006.1"/>
</dbReference>
<dbReference type="Proteomes" id="UP001501706">
    <property type="component" value="Unassembled WGS sequence"/>
</dbReference>
<evidence type="ECO:0000313" key="1">
    <source>
        <dbReference type="EMBL" id="GAA0504526.1"/>
    </source>
</evidence>
<comment type="caution">
    <text evidence="1">The sequence shown here is derived from an EMBL/GenBank/DDBJ whole genome shotgun (WGS) entry which is preliminary data.</text>
</comment>
<gene>
    <name evidence="1" type="ORF">GCM10009097_21790</name>
</gene>
<protein>
    <recommendedName>
        <fullName evidence="3">Tripartite tricarboxylate transporter family receptor</fullName>
    </recommendedName>
</protein>
<sequence length="62" mass="6816">MRLIATLNEQINAVLGEAATKRRMQELGVAPSPDTPEDMAAFMNTEGRRWQATVQSANVSLQ</sequence>